<proteinExistence type="predicted"/>
<keyword evidence="5" id="KW-1185">Reference proteome</keyword>
<dbReference type="InterPro" id="IPR011042">
    <property type="entry name" value="6-blade_b-propeller_TolB-like"/>
</dbReference>
<dbReference type="Proteomes" id="UP000193642">
    <property type="component" value="Unassembled WGS sequence"/>
</dbReference>
<dbReference type="STRING" id="329046.A0A1Y2D1C2"/>
<name>A0A1Y2D1C2_9FUNG</name>
<keyword evidence="2" id="KW-1133">Transmembrane helix</keyword>
<keyword evidence="2" id="KW-0472">Membrane</keyword>
<sequence length="546" mass="59104">MASALPSALQLPTSSEADVFSPLLPPRNTAAAASRRRSAPSSSPRRAVPPPPGPARTPRSYAHRLPIIGCFLFAWLMLAYHAVADMPPLEERVTAKQPGISVALLANGFPGARTVLDDGPNAFLVVTTTTRTVIRVTTEAGLVVGKRTILDWTGAFPSPLTHGLELVPLKNSTYLLASSADAVYGWEYNRGEFVDMEATFTVIKNINGAAGGKKGHISRSLNFEASTGYLYVSIGSLNNVDADSKQARIVRFKIVDENGELILPDSEEGYDFIEDGEVWADGLRNSVAQAWDSAGRLWEANNGPAMLGRSDLRDAVATHLSIDNSNLDSSMAKSNSIISHAIDFHNDSPVEEINLLDEKGAFYGYPFCFTAGNISLSFDNDPIRGTQWAWMKGGVDGVHDDDWCRNSKNNKPPAAHLPAHTTPISMVFLKDGDGCGKIKNVSFPCNVVGNLIITLHGSWNRDIPIGYSVVMVPFENGYPKRDGKQLNSVVTLFEATDLQKKCVGNKANSCFRPTGIAVWKERGTLIVASDSTGELVEVAFAKEFHL</sequence>
<evidence type="ECO:0000256" key="1">
    <source>
        <dbReference type="SAM" id="MobiDB-lite"/>
    </source>
</evidence>
<keyword evidence="2" id="KW-0812">Transmembrane</keyword>
<dbReference type="AlphaFoldDB" id="A0A1Y2D1C2"/>
<reference evidence="4 5" key="1">
    <citation type="submission" date="2016-07" db="EMBL/GenBank/DDBJ databases">
        <title>Pervasive Adenine N6-methylation of Active Genes in Fungi.</title>
        <authorList>
            <consortium name="DOE Joint Genome Institute"/>
            <person name="Mondo S.J."/>
            <person name="Dannebaum R.O."/>
            <person name="Kuo R.C."/>
            <person name="Labutti K."/>
            <person name="Haridas S."/>
            <person name="Kuo A."/>
            <person name="Salamov A."/>
            <person name="Ahrendt S.R."/>
            <person name="Lipzen A."/>
            <person name="Sullivan W."/>
            <person name="Andreopoulos W.B."/>
            <person name="Clum A."/>
            <person name="Lindquist E."/>
            <person name="Daum C."/>
            <person name="Ramamoorthy G.K."/>
            <person name="Gryganskyi A."/>
            <person name="Culley D."/>
            <person name="Magnuson J.K."/>
            <person name="James T.Y."/>
            <person name="O'Malley M.A."/>
            <person name="Stajich J.E."/>
            <person name="Spatafora J.W."/>
            <person name="Visel A."/>
            <person name="Grigoriev I.V."/>
        </authorList>
    </citation>
    <scope>NUCLEOTIDE SEQUENCE [LARGE SCALE GENOMIC DNA]</scope>
    <source>
        <strain evidence="4 5">JEL800</strain>
    </source>
</reference>
<dbReference type="InterPro" id="IPR011041">
    <property type="entry name" value="Quinoprot_gluc/sorb_DH_b-prop"/>
</dbReference>
<gene>
    <name evidence="4" type="ORF">BCR33DRAFT_779409</name>
</gene>
<organism evidence="4 5">
    <name type="scientific">Rhizoclosmatium globosum</name>
    <dbReference type="NCBI Taxonomy" id="329046"/>
    <lineage>
        <taxon>Eukaryota</taxon>
        <taxon>Fungi</taxon>
        <taxon>Fungi incertae sedis</taxon>
        <taxon>Chytridiomycota</taxon>
        <taxon>Chytridiomycota incertae sedis</taxon>
        <taxon>Chytridiomycetes</taxon>
        <taxon>Chytridiales</taxon>
        <taxon>Chytriomycetaceae</taxon>
        <taxon>Rhizoclosmatium</taxon>
    </lineage>
</organism>
<evidence type="ECO:0000313" key="4">
    <source>
        <dbReference type="EMBL" id="ORY53050.1"/>
    </source>
</evidence>
<dbReference type="SUPFAM" id="SSF50952">
    <property type="entry name" value="Soluble quinoprotein glucose dehydrogenase"/>
    <property type="match status" value="1"/>
</dbReference>
<dbReference type="Gene3D" id="2.120.10.30">
    <property type="entry name" value="TolB, C-terminal domain"/>
    <property type="match status" value="1"/>
</dbReference>
<protein>
    <recommendedName>
        <fullName evidence="3">Pyrroloquinoline quinone-dependent pyranose dehydrogenase beta-propeller domain-containing protein</fullName>
    </recommendedName>
</protein>
<evidence type="ECO:0000256" key="2">
    <source>
        <dbReference type="SAM" id="Phobius"/>
    </source>
</evidence>
<feature type="domain" description="Pyrroloquinoline quinone-dependent pyranose dehydrogenase beta-propeller" evidence="3">
    <location>
        <begin position="97"/>
        <end position="536"/>
    </location>
</feature>
<dbReference type="OrthoDB" id="507128at2759"/>
<feature type="compositionally biased region" description="Low complexity" evidence="1">
    <location>
        <begin position="26"/>
        <end position="46"/>
    </location>
</feature>
<feature type="region of interest" description="Disordered" evidence="1">
    <location>
        <begin position="18"/>
        <end position="59"/>
    </location>
</feature>
<dbReference type="Pfam" id="PF22807">
    <property type="entry name" value="TrAA12"/>
    <property type="match status" value="1"/>
</dbReference>
<evidence type="ECO:0000313" key="5">
    <source>
        <dbReference type="Proteomes" id="UP000193642"/>
    </source>
</evidence>
<evidence type="ECO:0000259" key="3">
    <source>
        <dbReference type="Pfam" id="PF22807"/>
    </source>
</evidence>
<dbReference type="InterPro" id="IPR054539">
    <property type="entry name" value="Beta-prop_PDH"/>
</dbReference>
<dbReference type="EMBL" id="MCGO01000002">
    <property type="protein sequence ID" value="ORY53050.1"/>
    <property type="molecule type" value="Genomic_DNA"/>
</dbReference>
<feature type="transmembrane region" description="Helical" evidence="2">
    <location>
        <begin position="65"/>
        <end position="83"/>
    </location>
</feature>
<accession>A0A1Y2D1C2</accession>
<comment type="caution">
    <text evidence="4">The sequence shown here is derived from an EMBL/GenBank/DDBJ whole genome shotgun (WGS) entry which is preliminary data.</text>
</comment>
<dbReference type="PANTHER" id="PTHR19328">
    <property type="entry name" value="HEDGEHOG-INTERACTING PROTEIN"/>
    <property type="match status" value="1"/>
</dbReference>
<dbReference type="PANTHER" id="PTHR19328:SF53">
    <property type="entry name" value="MEMBRANE PROTEIN"/>
    <property type="match status" value="1"/>
</dbReference>